<proteinExistence type="predicted"/>
<accession>A0ABR0C832</accession>
<evidence type="ECO:0000256" key="1">
    <source>
        <dbReference type="ARBA" id="ARBA00023284"/>
    </source>
</evidence>
<dbReference type="SUPFAM" id="SSF52833">
    <property type="entry name" value="Thioredoxin-like"/>
    <property type="match status" value="1"/>
</dbReference>
<protein>
    <recommendedName>
        <fullName evidence="6">Selenoprotein domain-containing protein</fullName>
    </recommendedName>
</protein>
<dbReference type="EMBL" id="JAWRVI010000008">
    <property type="protein sequence ID" value="KAK4092549.1"/>
    <property type="molecule type" value="Genomic_DNA"/>
</dbReference>
<keyword evidence="1" id="KW-0676">Redox-active center</keyword>
<dbReference type="PANTHER" id="PTHR36417">
    <property type="entry name" value="SELENOPROTEIN DOMAIN PROTEIN (AFU_ORTHOLOGUE AFUA_1G05220)"/>
    <property type="match status" value="1"/>
</dbReference>
<comment type="caution">
    <text evidence="4">The sequence shown here is derived from an EMBL/GenBank/DDBJ whole genome shotgun (WGS) entry which is preliminary data.</text>
</comment>
<dbReference type="Pfam" id="PF10262">
    <property type="entry name" value="Rdx"/>
    <property type="match status" value="1"/>
</dbReference>
<dbReference type="InterPro" id="IPR036249">
    <property type="entry name" value="Thioredoxin-like_sf"/>
</dbReference>
<feature type="chain" id="PRO_5045553055" description="Selenoprotein domain-containing protein" evidence="3">
    <location>
        <begin position="19"/>
        <end position="335"/>
    </location>
</feature>
<dbReference type="Gene3D" id="3.40.30.10">
    <property type="entry name" value="Glutaredoxin"/>
    <property type="match status" value="1"/>
</dbReference>
<name>A0ABR0C832_PURLI</name>
<feature type="signal peptide" evidence="3">
    <location>
        <begin position="1"/>
        <end position="18"/>
    </location>
</feature>
<gene>
    <name evidence="4" type="ORF">Purlil1_3170</name>
</gene>
<evidence type="ECO:0000256" key="2">
    <source>
        <dbReference type="SAM" id="MobiDB-lite"/>
    </source>
</evidence>
<feature type="compositionally biased region" description="Basic and acidic residues" evidence="2">
    <location>
        <begin position="57"/>
        <end position="66"/>
    </location>
</feature>
<evidence type="ECO:0000256" key="3">
    <source>
        <dbReference type="SAM" id="SignalP"/>
    </source>
</evidence>
<keyword evidence="3" id="KW-0732">Signal</keyword>
<evidence type="ECO:0000313" key="5">
    <source>
        <dbReference type="Proteomes" id="UP001287286"/>
    </source>
</evidence>
<dbReference type="PANTHER" id="PTHR36417:SF2">
    <property type="entry name" value="SELENOPROTEIN DOMAIN PROTEIN (AFU_ORTHOLOGUE AFUA_1G05220)"/>
    <property type="match status" value="1"/>
</dbReference>
<feature type="region of interest" description="Disordered" evidence="2">
    <location>
        <begin position="48"/>
        <end position="79"/>
    </location>
</feature>
<dbReference type="InterPro" id="IPR011893">
    <property type="entry name" value="Selenoprotein_Rdx-typ"/>
</dbReference>
<evidence type="ECO:0008006" key="6">
    <source>
        <dbReference type="Google" id="ProtNLM"/>
    </source>
</evidence>
<feature type="region of interest" description="Disordered" evidence="2">
    <location>
        <begin position="238"/>
        <end position="271"/>
    </location>
</feature>
<feature type="compositionally biased region" description="Low complexity" evidence="2">
    <location>
        <begin position="248"/>
        <end position="271"/>
    </location>
</feature>
<organism evidence="4 5">
    <name type="scientific">Purpureocillium lilacinum</name>
    <name type="common">Paecilomyces lilacinus</name>
    <dbReference type="NCBI Taxonomy" id="33203"/>
    <lineage>
        <taxon>Eukaryota</taxon>
        <taxon>Fungi</taxon>
        <taxon>Dikarya</taxon>
        <taxon>Ascomycota</taxon>
        <taxon>Pezizomycotina</taxon>
        <taxon>Sordariomycetes</taxon>
        <taxon>Hypocreomycetidae</taxon>
        <taxon>Hypocreales</taxon>
        <taxon>Ophiocordycipitaceae</taxon>
        <taxon>Purpureocillium</taxon>
    </lineage>
</organism>
<reference evidence="4 5" key="1">
    <citation type="journal article" date="2024" name="Microbiol. Resour. Announc.">
        <title>Genome annotations for the ascomycete fungi Trichoderma harzianum, Trichoderma aggressivum, and Purpureocillium lilacinum.</title>
        <authorList>
            <person name="Beijen E.P.W."/>
            <person name="Ohm R.A."/>
        </authorList>
    </citation>
    <scope>NUCLEOTIDE SEQUENCE [LARGE SCALE GENOMIC DNA]</scope>
    <source>
        <strain evidence="4 5">CBS 150709</strain>
    </source>
</reference>
<dbReference type="Proteomes" id="UP001287286">
    <property type="component" value="Unassembled WGS sequence"/>
</dbReference>
<keyword evidence="5" id="KW-1185">Reference proteome</keyword>
<sequence length="335" mass="35425">MYGFAGMSLLATDWSCLAATTSVVRVCTVGASYYSGVLVQPPQNLSVNLSRSQARTTRSETRSSVEREDEGETELPRNLGVPCVEDVGSTSQTAAAAAASSQQRQQDKMRDAAAEISAPPSSPLLPRVTIQFCTQCKWMLRAAYYAQELLSTFGLSLGEVALQPSTGGTFVVTIVHQRHSSVVAVAGAKDQDQAATVTSTTPATTTSTVLWDRKVDGGFPETKELKRRVRDVIEPGRDLGHVDRHHGPPAAAGATTATATTTVTGTGPGTTGTVATKGGEVEDETRLAKSHVPDTARLRREQSDKVSAVHAPASSDRRIIVTWVAIPLLPPAVMA</sequence>
<evidence type="ECO:0000313" key="4">
    <source>
        <dbReference type="EMBL" id="KAK4092549.1"/>
    </source>
</evidence>